<evidence type="ECO:0000313" key="7">
    <source>
        <dbReference type="EMBL" id="TDR89082.1"/>
    </source>
</evidence>
<keyword evidence="2" id="KW-1003">Cell membrane</keyword>
<feature type="transmembrane region" description="Helical" evidence="6">
    <location>
        <begin position="196"/>
        <end position="218"/>
    </location>
</feature>
<feature type="transmembrane region" description="Helical" evidence="6">
    <location>
        <begin position="239"/>
        <end position="264"/>
    </location>
</feature>
<dbReference type="InterPro" id="IPR050833">
    <property type="entry name" value="Poly_Biosynth_Transport"/>
</dbReference>
<name>A0A4R7BVI2_9HYPH</name>
<feature type="transmembrane region" description="Helical" evidence="6">
    <location>
        <begin position="408"/>
        <end position="433"/>
    </location>
</feature>
<dbReference type="Proteomes" id="UP000295122">
    <property type="component" value="Unassembled WGS sequence"/>
</dbReference>
<evidence type="ECO:0000256" key="5">
    <source>
        <dbReference type="ARBA" id="ARBA00023136"/>
    </source>
</evidence>
<evidence type="ECO:0000256" key="2">
    <source>
        <dbReference type="ARBA" id="ARBA00022475"/>
    </source>
</evidence>
<dbReference type="GO" id="GO:0005886">
    <property type="term" value="C:plasma membrane"/>
    <property type="evidence" value="ECO:0007669"/>
    <property type="project" value="UniProtKB-SubCell"/>
</dbReference>
<protein>
    <submittedName>
        <fullName evidence="7">O-antigen/teichoic acid export membrane protein</fullName>
    </submittedName>
</protein>
<reference evidence="7 8" key="1">
    <citation type="submission" date="2019-03" db="EMBL/GenBank/DDBJ databases">
        <title>Genomic Encyclopedia of Type Strains, Phase IV (KMG-IV): sequencing the most valuable type-strain genomes for metagenomic binning, comparative biology and taxonomic classification.</title>
        <authorList>
            <person name="Goeker M."/>
        </authorList>
    </citation>
    <scope>NUCLEOTIDE SEQUENCE [LARGE SCALE GENOMIC DNA]</scope>
    <source>
        <strain evidence="7 8">DSM 25903</strain>
    </source>
</reference>
<accession>A0A4R7BVI2</accession>
<feature type="transmembrane region" description="Helical" evidence="6">
    <location>
        <begin position="25"/>
        <end position="49"/>
    </location>
</feature>
<comment type="caution">
    <text evidence="7">The sequence shown here is derived from an EMBL/GenBank/DDBJ whole genome shotgun (WGS) entry which is preliminary data.</text>
</comment>
<organism evidence="7 8">
    <name type="scientific">Enterovirga rhinocerotis</name>
    <dbReference type="NCBI Taxonomy" id="1339210"/>
    <lineage>
        <taxon>Bacteria</taxon>
        <taxon>Pseudomonadati</taxon>
        <taxon>Pseudomonadota</taxon>
        <taxon>Alphaproteobacteria</taxon>
        <taxon>Hyphomicrobiales</taxon>
        <taxon>Methylobacteriaceae</taxon>
        <taxon>Enterovirga</taxon>
    </lineage>
</organism>
<evidence type="ECO:0000256" key="3">
    <source>
        <dbReference type="ARBA" id="ARBA00022692"/>
    </source>
</evidence>
<feature type="transmembrane region" description="Helical" evidence="6">
    <location>
        <begin position="171"/>
        <end position="190"/>
    </location>
</feature>
<feature type="transmembrane region" description="Helical" evidence="6">
    <location>
        <begin position="382"/>
        <end position="402"/>
    </location>
</feature>
<feature type="transmembrane region" description="Helical" evidence="6">
    <location>
        <begin position="349"/>
        <end position="370"/>
    </location>
</feature>
<dbReference type="PANTHER" id="PTHR30250">
    <property type="entry name" value="PST FAMILY PREDICTED COLANIC ACID TRANSPORTER"/>
    <property type="match status" value="1"/>
</dbReference>
<evidence type="ECO:0000256" key="6">
    <source>
        <dbReference type="SAM" id="Phobius"/>
    </source>
</evidence>
<dbReference type="AlphaFoldDB" id="A0A4R7BVI2"/>
<feature type="transmembrane region" description="Helical" evidence="6">
    <location>
        <begin position="319"/>
        <end position="343"/>
    </location>
</feature>
<comment type="subcellular location">
    <subcellularLocation>
        <location evidence="1">Cell membrane</location>
        <topology evidence="1">Multi-pass membrane protein</topology>
    </subcellularLocation>
</comment>
<gene>
    <name evidence="7" type="ORF">EV668_3567</name>
</gene>
<dbReference type="RefSeq" id="WP_133772516.1">
    <property type="nucleotide sequence ID" value="NZ_SNZR01000014.1"/>
</dbReference>
<keyword evidence="4 6" id="KW-1133">Transmembrane helix</keyword>
<feature type="transmembrane region" description="Helical" evidence="6">
    <location>
        <begin position="55"/>
        <end position="77"/>
    </location>
</feature>
<dbReference type="EMBL" id="SNZR01000014">
    <property type="protein sequence ID" value="TDR89082.1"/>
    <property type="molecule type" value="Genomic_DNA"/>
</dbReference>
<feature type="transmembrane region" description="Helical" evidence="6">
    <location>
        <begin position="133"/>
        <end position="150"/>
    </location>
</feature>
<dbReference type="InterPro" id="IPR002797">
    <property type="entry name" value="Polysacc_synth"/>
</dbReference>
<keyword evidence="8" id="KW-1185">Reference proteome</keyword>
<dbReference type="OrthoDB" id="9800982at2"/>
<keyword evidence="5 6" id="KW-0472">Membrane</keyword>
<feature type="transmembrane region" description="Helical" evidence="6">
    <location>
        <begin position="98"/>
        <end position="127"/>
    </location>
</feature>
<keyword evidence="3 6" id="KW-0812">Transmembrane</keyword>
<evidence type="ECO:0000313" key="8">
    <source>
        <dbReference type="Proteomes" id="UP000295122"/>
    </source>
</evidence>
<evidence type="ECO:0000256" key="1">
    <source>
        <dbReference type="ARBA" id="ARBA00004651"/>
    </source>
</evidence>
<dbReference type="PANTHER" id="PTHR30250:SF11">
    <property type="entry name" value="O-ANTIGEN TRANSPORTER-RELATED"/>
    <property type="match status" value="1"/>
</dbReference>
<dbReference type="Pfam" id="PF01943">
    <property type="entry name" value="Polysacc_synt"/>
    <property type="match status" value="1"/>
</dbReference>
<proteinExistence type="predicted"/>
<evidence type="ECO:0000256" key="4">
    <source>
        <dbReference type="ARBA" id="ARBA00022989"/>
    </source>
</evidence>
<sequence>MAAGALLASGFDRLRSLREGPARSALTVFSIRIASAIVAYGAQVLVARLLGNEQYGIYATVWVWTAMIGHSLTFGLSQGASRFLPAHQAHGHLAEARGYLLAGTVVTIGASLAVALAGAALLFLWPGLLAEPYRAPLLLAACILPLFAFQDYLEGVARSQDWGGLAIAPPYLLRQSVMMAAMVAAIMLGAPAEAGTAMACMLAAAAVATAIQGAILLVRLRRTIPPGARAYRWRHWFGATLPIAAIDLAHAGFTFVDVVVLSFLMPPSVVGLYFAATRIQQFVAFVHFAAQAASAQRYSAAHAVGDRAALARLVGRMSVATAGATAVVGVVILAASPLLLAMFGPDFQASVPILAILVAGTVIGSLFGPAEDLLTMLAGEKLCAVVTAVMLAIAVLLCLALVPAFGAIGAALAIATATVLRAAALAVAARRILGLATPVWSRRTERNP</sequence>